<feature type="domain" description="KRAB" evidence="5">
    <location>
        <begin position="3"/>
        <end position="76"/>
    </location>
</feature>
<dbReference type="AlphaFoldDB" id="A0A7J7FNF0"/>
<evidence type="ECO:0000256" key="2">
    <source>
        <dbReference type="ARBA" id="ARBA00022737"/>
    </source>
</evidence>
<dbReference type="EMBL" id="JACDTQ010000092">
    <property type="protein sequence ID" value="KAF5929517.1"/>
    <property type="molecule type" value="Genomic_DNA"/>
</dbReference>
<evidence type="ECO:0000313" key="6">
    <source>
        <dbReference type="EMBL" id="KAF5929517.1"/>
    </source>
</evidence>
<protein>
    <recommendedName>
        <fullName evidence="5">KRAB domain-containing protein</fullName>
    </recommendedName>
</protein>
<dbReference type="Gene3D" id="6.10.140.140">
    <property type="match status" value="1"/>
</dbReference>
<dbReference type="CDD" id="cd07765">
    <property type="entry name" value="KRAB_A-box"/>
    <property type="match status" value="1"/>
</dbReference>
<accession>A0A7J7FNF0</accession>
<dbReference type="SMART" id="SM00349">
    <property type="entry name" value="KRAB"/>
    <property type="match status" value="1"/>
</dbReference>
<sequence length="168" mass="19174">GPVTFEDVAVQFSQEEWGLLDDAQRCLYREVMLENWSLISSLGCWHAVKDEELLSEQCASVERMSQTRTPKAVPSVSKTHSCDMCVLVEKDVLYLDEHQGVQPGLKAFTSGACRKLFSFSSYLHQEQKQHNGEKWVTGREQGPVCGELQNPCVRQYFHMWRGREGFLG</sequence>
<dbReference type="InterPro" id="IPR050169">
    <property type="entry name" value="Krueppel_C2H2_ZnF"/>
</dbReference>
<gene>
    <name evidence="6" type="ORF">HPG69_007271</name>
</gene>
<evidence type="ECO:0000256" key="4">
    <source>
        <dbReference type="ARBA" id="ARBA00022833"/>
    </source>
</evidence>
<dbReference type="GO" id="GO:0006355">
    <property type="term" value="P:regulation of DNA-templated transcription"/>
    <property type="evidence" value="ECO:0007669"/>
    <property type="project" value="InterPro"/>
</dbReference>
<keyword evidence="3" id="KW-0863">Zinc-finger</keyword>
<dbReference type="Proteomes" id="UP000551758">
    <property type="component" value="Unassembled WGS sequence"/>
</dbReference>
<evidence type="ECO:0000256" key="1">
    <source>
        <dbReference type="ARBA" id="ARBA00022723"/>
    </source>
</evidence>
<keyword evidence="2" id="KW-0677">Repeat</keyword>
<evidence type="ECO:0000256" key="3">
    <source>
        <dbReference type="ARBA" id="ARBA00022771"/>
    </source>
</evidence>
<dbReference type="Pfam" id="PF01352">
    <property type="entry name" value="KRAB"/>
    <property type="match status" value="1"/>
</dbReference>
<dbReference type="InterPro" id="IPR001909">
    <property type="entry name" value="KRAB"/>
</dbReference>
<dbReference type="SUPFAM" id="SSF57667">
    <property type="entry name" value="beta-beta-alpha zinc fingers"/>
    <property type="match status" value="1"/>
</dbReference>
<feature type="non-terminal residue" evidence="6">
    <location>
        <position position="168"/>
    </location>
</feature>
<dbReference type="InterPro" id="IPR036236">
    <property type="entry name" value="Znf_C2H2_sf"/>
</dbReference>
<proteinExistence type="predicted"/>
<dbReference type="PANTHER" id="PTHR23232:SF133">
    <property type="entry name" value="RIKEN CDNA 1700020N01 GENE"/>
    <property type="match status" value="1"/>
</dbReference>
<dbReference type="GO" id="GO:0008270">
    <property type="term" value="F:zinc ion binding"/>
    <property type="evidence" value="ECO:0007669"/>
    <property type="project" value="UniProtKB-KW"/>
</dbReference>
<keyword evidence="7" id="KW-1185">Reference proteome</keyword>
<organism evidence="6 7">
    <name type="scientific">Diceros bicornis minor</name>
    <name type="common">South-central black rhinoceros</name>
    <dbReference type="NCBI Taxonomy" id="77932"/>
    <lineage>
        <taxon>Eukaryota</taxon>
        <taxon>Metazoa</taxon>
        <taxon>Chordata</taxon>
        <taxon>Craniata</taxon>
        <taxon>Vertebrata</taxon>
        <taxon>Euteleostomi</taxon>
        <taxon>Mammalia</taxon>
        <taxon>Eutheria</taxon>
        <taxon>Laurasiatheria</taxon>
        <taxon>Perissodactyla</taxon>
        <taxon>Rhinocerotidae</taxon>
        <taxon>Diceros</taxon>
    </lineage>
</organism>
<keyword evidence="1" id="KW-0479">Metal-binding</keyword>
<evidence type="ECO:0000313" key="7">
    <source>
        <dbReference type="Proteomes" id="UP000551758"/>
    </source>
</evidence>
<comment type="caution">
    <text evidence="6">The sequence shown here is derived from an EMBL/GenBank/DDBJ whole genome shotgun (WGS) entry which is preliminary data.</text>
</comment>
<dbReference type="PANTHER" id="PTHR23232">
    <property type="entry name" value="KRAB DOMAIN C2H2 ZINC FINGER"/>
    <property type="match status" value="1"/>
</dbReference>
<reference evidence="6 7" key="1">
    <citation type="journal article" date="2020" name="Mol. Biol. Evol.">
        <title>Interspecific Gene Flow and the Evolution of Specialization in Black and White Rhinoceros.</title>
        <authorList>
            <person name="Moodley Y."/>
            <person name="Westbury M.V."/>
            <person name="Russo I.M."/>
            <person name="Gopalakrishnan S."/>
            <person name="Rakotoarivelo A."/>
            <person name="Olsen R.A."/>
            <person name="Prost S."/>
            <person name="Tunstall T."/>
            <person name="Ryder O.A."/>
            <person name="Dalen L."/>
            <person name="Bruford M.W."/>
        </authorList>
    </citation>
    <scope>NUCLEOTIDE SEQUENCE [LARGE SCALE GENOMIC DNA]</scope>
    <source>
        <strain evidence="6">SBR-YM</strain>
        <tissue evidence="6">Skin</tissue>
    </source>
</reference>
<name>A0A7J7FNF0_DICBM</name>
<dbReference type="PROSITE" id="PS50805">
    <property type="entry name" value="KRAB"/>
    <property type="match status" value="1"/>
</dbReference>
<evidence type="ECO:0000259" key="5">
    <source>
        <dbReference type="PROSITE" id="PS50805"/>
    </source>
</evidence>
<dbReference type="SUPFAM" id="SSF109640">
    <property type="entry name" value="KRAB domain (Kruppel-associated box)"/>
    <property type="match status" value="1"/>
</dbReference>
<keyword evidence="4" id="KW-0862">Zinc</keyword>
<dbReference type="InterPro" id="IPR036051">
    <property type="entry name" value="KRAB_dom_sf"/>
</dbReference>